<dbReference type="FunFam" id="1.25.40.10:FF:000343">
    <property type="entry name" value="Pentatricopeptide repeat-containing protein At3g58590"/>
    <property type="match status" value="1"/>
</dbReference>
<protein>
    <recommendedName>
        <fullName evidence="5">Pentatricopeptide repeat-containing protein</fullName>
    </recommendedName>
</protein>
<proteinExistence type="predicted"/>
<dbReference type="FunFam" id="1.25.40.10:FF:000090">
    <property type="entry name" value="Pentatricopeptide repeat-containing protein, chloroplastic"/>
    <property type="match status" value="1"/>
</dbReference>
<evidence type="ECO:0008006" key="5">
    <source>
        <dbReference type="Google" id="ProtNLM"/>
    </source>
</evidence>
<dbReference type="Pfam" id="PF13041">
    <property type="entry name" value="PPR_2"/>
    <property type="match status" value="1"/>
</dbReference>
<dbReference type="Pfam" id="PF13812">
    <property type="entry name" value="PPR_3"/>
    <property type="match status" value="1"/>
</dbReference>
<keyword evidence="1" id="KW-0677">Repeat</keyword>
<feature type="repeat" description="PPR" evidence="2">
    <location>
        <begin position="318"/>
        <end position="352"/>
    </location>
</feature>
<dbReference type="Gene3D" id="1.25.40.10">
    <property type="entry name" value="Tetratricopeptide repeat domain"/>
    <property type="match status" value="5"/>
</dbReference>
<keyword evidence="4" id="KW-1185">Reference proteome</keyword>
<evidence type="ECO:0000256" key="2">
    <source>
        <dbReference type="PROSITE-ProRule" id="PRU00708"/>
    </source>
</evidence>
<feature type="repeat" description="PPR" evidence="2">
    <location>
        <begin position="420"/>
        <end position="454"/>
    </location>
</feature>
<dbReference type="GO" id="GO:0009451">
    <property type="term" value="P:RNA modification"/>
    <property type="evidence" value="ECO:0007669"/>
    <property type="project" value="InterPro"/>
</dbReference>
<dbReference type="Pfam" id="PF01535">
    <property type="entry name" value="PPR"/>
    <property type="match status" value="5"/>
</dbReference>
<dbReference type="InterPro" id="IPR011990">
    <property type="entry name" value="TPR-like_helical_dom_sf"/>
</dbReference>
<dbReference type="EMBL" id="JBBNAG010000004">
    <property type="protein sequence ID" value="KAK9139046.1"/>
    <property type="molecule type" value="Genomic_DNA"/>
</dbReference>
<sequence length="610" mass="68357">MSGRHMKRFLSSDVRRLVNDMISKGLFEQTLRFYKEQLHPSTSYANNSIFPSIVKACSSSAYFLHFGIQLHCIALKAGSDLDSITANSLISFYSKCSRVESARRMFNEMPVRDTVTWNSMINCYIRDGNWLEALKIFKLMHLLGLEWKPELVASLISICGQRGLWKSGREIHAHVVRVGIVDTSIILSTALVDMYSRCLSLDSALRAFNSMEEKNEVSWTAIIAGCSQNKCYSISLDHFRKMQMEGLKPNRVTLIAALPACGELGAIKHGKQIHCYAVRQGLDSESLLAASLIDMYCRCRAGMASATLMFERFEGKKDVVMWSTMVRGYSCIEDNFRVMQLFNRMHLDGIKPNAVTLLAVISSCTALSSSLKHCQGIHGYVVSSGLHSDVNIGNALINMYAKCGCLQSSRHIFREMPFRDSVSYCSLVQSCGFHGHGAEALQLFHEMQERRIEIDGITFLVVLSACNHAGLVKVGQQLFKCVKQCGKTLLTAEHYACYVDLLARFGELEEAYEAVIDMPMKPSPSIWSCLVSACRIHDRMDLGEKLVRLLISLESVSPENYTSVSRVYAEIGDWFGVEEVTRIMRMKGLKKSCGLSRIESDHQSSVQTCV</sequence>
<feature type="repeat" description="PPR" evidence="2">
    <location>
        <begin position="113"/>
        <end position="147"/>
    </location>
</feature>
<comment type="caution">
    <text evidence="3">The sequence shown here is derived from an EMBL/GenBank/DDBJ whole genome shotgun (WGS) entry which is preliminary data.</text>
</comment>
<gene>
    <name evidence="3" type="ORF">Scep_008727</name>
</gene>
<dbReference type="InterPro" id="IPR002885">
    <property type="entry name" value="PPR_rpt"/>
</dbReference>
<evidence type="ECO:0000256" key="1">
    <source>
        <dbReference type="ARBA" id="ARBA00022737"/>
    </source>
</evidence>
<evidence type="ECO:0000313" key="4">
    <source>
        <dbReference type="Proteomes" id="UP001419268"/>
    </source>
</evidence>
<name>A0AAP0PFM3_9MAGN</name>
<dbReference type="InterPro" id="IPR046960">
    <property type="entry name" value="PPR_At4g14850-like_plant"/>
</dbReference>
<reference evidence="3 4" key="1">
    <citation type="submission" date="2024-01" db="EMBL/GenBank/DDBJ databases">
        <title>Genome assemblies of Stephania.</title>
        <authorList>
            <person name="Yang L."/>
        </authorList>
    </citation>
    <scope>NUCLEOTIDE SEQUENCE [LARGE SCALE GENOMIC DNA]</scope>
    <source>
        <strain evidence="3">JXDWG</strain>
        <tissue evidence="3">Leaf</tissue>
    </source>
</reference>
<dbReference type="PROSITE" id="PS51375">
    <property type="entry name" value="PPR"/>
    <property type="match status" value="5"/>
</dbReference>
<accession>A0AAP0PFM3</accession>
<dbReference type="Pfam" id="PF20431">
    <property type="entry name" value="E_motif"/>
    <property type="match status" value="1"/>
</dbReference>
<evidence type="ECO:0000313" key="3">
    <source>
        <dbReference type="EMBL" id="KAK9139046.1"/>
    </source>
</evidence>
<dbReference type="AlphaFoldDB" id="A0AAP0PFM3"/>
<dbReference type="GO" id="GO:0003723">
    <property type="term" value="F:RNA binding"/>
    <property type="evidence" value="ECO:0007669"/>
    <property type="project" value="InterPro"/>
</dbReference>
<dbReference type="InterPro" id="IPR046848">
    <property type="entry name" value="E_motif"/>
</dbReference>
<feature type="repeat" description="PPR" evidence="2">
    <location>
        <begin position="215"/>
        <end position="249"/>
    </location>
</feature>
<dbReference type="PANTHER" id="PTHR47926:SF347">
    <property type="entry name" value="PENTATRICOPEPTIDE REPEAT-CONTAINING PROTEIN"/>
    <property type="match status" value="1"/>
</dbReference>
<dbReference type="Proteomes" id="UP001419268">
    <property type="component" value="Unassembled WGS sequence"/>
</dbReference>
<feature type="repeat" description="PPR" evidence="2">
    <location>
        <begin position="82"/>
        <end position="112"/>
    </location>
</feature>
<dbReference type="NCBIfam" id="TIGR00756">
    <property type="entry name" value="PPR"/>
    <property type="match status" value="3"/>
</dbReference>
<dbReference type="PANTHER" id="PTHR47926">
    <property type="entry name" value="PENTATRICOPEPTIDE REPEAT-CONTAINING PROTEIN"/>
    <property type="match status" value="1"/>
</dbReference>
<dbReference type="FunFam" id="1.25.40.10:FF:000351">
    <property type="entry name" value="Pentatricopeptide repeat-containing protein"/>
    <property type="match status" value="1"/>
</dbReference>
<organism evidence="3 4">
    <name type="scientific">Stephania cephalantha</name>
    <dbReference type="NCBI Taxonomy" id="152367"/>
    <lineage>
        <taxon>Eukaryota</taxon>
        <taxon>Viridiplantae</taxon>
        <taxon>Streptophyta</taxon>
        <taxon>Embryophyta</taxon>
        <taxon>Tracheophyta</taxon>
        <taxon>Spermatophyta</taxon>
        <taxon>Magnoliopsida</taxon>
        <taxon>Ranunculales</taxon>
        <taxon>Menispermaceae</taxon>
        <taxon>Menispermoideae</taxon>
        <taxon>Cissampelideae</taxon>
        <taxon>Stephania</taxon>
    </lineage>
</organism>